<proteinExistence type="predicted"/>
<keyword evidence="2" id="KW-1185">Reference proteome</keyword>
<sequence>MRLVTCISFILTLAVSLTSVSAVSHVKQGRNHQGKRLSTAMSVRPAGELSKRQTFTGARFTYFADGLGACGIYSQPTDYIVALNSDQYGSGGYCFQMITITYGGQTTQAQIVDECPGCGWGELDFSQGLFEYFADTSVGEIYGTWWFDNGAPASSSAPPPPPSTTWQPPPPSTTWQPPPPPSTTWQPPPPSTTWSPPPPSTSTWTSSTSTSSSGPSSSSVPSTTATSDAAVVSVGVITTTGGSTSILNDVNLSLLCMAGLVSSSEDQTSQ</sequence>
<name>A0ACB8AGN7_9AGAM</name>
<reference evidence="1" key="1">
    <citation type="journal article" date="2021" name="New Phytol.">
        <title>Evolutionary innovations through gain and loss of genes in the ectomycorrhizal Boletales.</title>
        <authorList>
            <person name="Wu G."/>
            <person name="Miyauchi S."/>
            <person name="Morin E."/>
            <person name="Kuo A."/>
            <person name="Drula E."/>
            <person name="Varga T."/>
            <person name="Kohler A."/>
            <person name="Feng B."/>
            <person name="Cao Y."/>
            <person name="Lipzen A."/>
            <person name="Daum C."/>
            <person name="Hundley H."/>
            <person name="Pangilinan J."/>
            <person name="Johnson J."/>
            <person name="Barry K."/>
            <person name="LaButti K."/>
            <person name="Ng V."/>
            <person name="Ahrendt S."/>
            <person name="Min B."/>
            <person name="Choi I.G."/>
            <person name="Park H."/>
            <person name="Plett J.M."/>
            <person name="Magnuson J."/>
            <person name="Spatafora J.W."/>
            <person name="Nagy L.G."/>
            <person name="Henrissat B."/>
            <person name="Grigoriev I.V."/>
            <person name="Yang Z.L."/>
            <person name="Xu J."/>
            <person name="Martin F.M."/>
        </authorList>
    </citation>
    <scope>NUCLEOTIDE SEQUENCE</scope>
    <source>
        <strain evidence="1">ATCC 28755</strain>
    </source>
</reference>
<gene>
    <name evidence="1" type="ORF">BJ138DRAFT_830385</name>
</gene>
<comment type="caution">
    <text evidence="1">The sequence shown here is derived from an EMBL/GenBank/DDBJ whole genome shotgun (WGS) entry which is preliminary data.</text>
</comment>
<dbReference type="Proteomes" id="UP000790377">
    <property type="component" value="Unassembled WGS sequence"/>
</dbReference>
<dbReference type="EMBL" id="MU267658">
    <property type="protein sequence ID" value="KAH7912138.1"/>
    <property type="molecule type" value="Genomic_DNA"/>
</dbReference>
<organism evidence="1 2">
    <name type="scientific">Hygrophoropsis aurantiaca</name>
    <dbReference type="NCBI Taxonomy" id="72124"/>
    <lineage>
        <taxon>Eukaryota</taxon>
        <taxon>Fungi</taxon>
        <taxon>Dikarya</taxon>
        <taxon>Basidiomycota</taxon>
        <taxon>Agaricomycotina</taxon>
        <taxon>Agaricomycetes</taxon>
        <taxon>Agaricomycetidae</taxon>
        <taxon>Boletales</taxon>
        <taxon>Coniophorineae</taxon>
        <taxon>Hygrophoropsidaceae</taxon>
        <taxon>Hygrophoropsis</taxon>
    </lineage>
</organism>
<protein>
    <submittedName>
        <fullName evidence="1">RlpA-like double-psi beta-barrel-protein domain-containing protein-containing protein</fullName>
    </submittedName>
</protein>
<evidence type="ECO:0000313" key="1">
    <source>
        <dbReference type="EMBL" id="KAH7912138.1"/>
    </source>
</evidence>
<evidence type="ECO:0000313" key="2">
    <source>
        <dbReference type="Proteomes" id="UP000790377"/>
    </source>
</evidence>
<accession>A0ACB8AGN7</accession>